<dbReference type="Proteomes" id="UP000324748">
    <property type="component" value="Unassembled WGS sequence"/>
</dbReference>
<evidence type="ECO:0000256" key="4">
    <source>
        <dbReference type="ARBA" id="ARBA00022763"/>
    </source>
</evidence>
<feature type="region of interest" description="Disordered" evidence="10">
    <location>
        <begin position="526"/>
        <end position="551"/>
    </location>
</feature>
<evidence type="ECO:0000313" key="11">
    <source>
        <dbReference type="EMBL" id="KAA1083499.1"/>
    </source>
</evidence>
<dbReference type="InterPro" id="IPR051236">
    <property type="entry name" value="HAT_RTT109-like"/>
</dbReference>
<evidence type="ECO:0000256" key="7">
    <source>
        <dbReference type="ARBA" id="ARBA00023163"/>
    </source>
</evidence>
<keyword evidence="3" id="KW-0808">Transferase</keyword>
<keyword evidence="8" id="KW-0539">Nucleus</keyword>
<evidence type="ECO:0000256" key="8">
    <source>
        <dbReference type="ARBA" id="ARBA00023242"/>
    </source>
</evidence>
<evidence type="ECO:0000256" key="5">
    <source>
        <dbReference type="ARBA" id="ARBA00022990"/>
    </source>
</evidence>
<dbReference type="AlphaFoldDB" id="A0A5B0N6I5"/>
<comment type="caution">
    <text evidence="11">The sequence shown here is derived from an EMBL/GenBank/DDBJ whole genome shotgun (WGS) entry which is preliminary data.</text>
</comment>
<name>A0A5B0N6I5_PUCGR</name>
<keyword evidence="7" id="KW-0804">Transcription</keyword>
<sequence length="602" mass="66936">MAPHPSLHQSLNQALRSVPTDKANPRNFELTSLSTKPFRTYTLFPHASDPTVSIMRADYLIMLAEKFEDYRPDTSACPRPEVTVPVFALEASLYTIPTTSVQLLYISKIDTTGLAPDPAPAGHLTIAFLNHFLQHLPRSIHSLRIHIFARAAREGQYLFPASAENGPNGTGDGAKFATRNSSTLDPAVVPTSKRPPAGKRILDDQQLVKWWHKILSRLAIGYHQVAKAKNPLECFYILPGFDQQESLEVLPLSSELKALWNYGHPYNKIGSPFAPTNQHSQETANHQGSDKARVPLLSELIPAFNDDPKARFLHSIGNCSTNPSGEPGDWDDAIVERSSSSLESDRNRERTKINQVSADEFWDRMGGRQECCDGRLSAFFVLSLTRSIPNHTSAAVAASSSSSSALLAQSSTKNPTSHIATRHEDTQSVSSSGASGTTKPTHLTESDTVLHKMVPVHRNVWVSLWSYIHNKDYSTLENLTDAYSGWIGNIRCAINSAYVEKYLEKKRRKLEEERNREKIVGELTETTGNQNQECKQSEVTPESPNPPTDSKNFGGCFSLVYVDNGFKNDVDRNMNGIQELPSSEHQKRTQVNVLQPRKKPKN</sequence>
<dbReference type="Proteomes" id="UP000325313">
    <property type="component" value="Unassembled WGS sequence"/>
</dbReference>
<dbReference type="EMBL" id="VSWC01000079">
    <property type="protein sequence ID" value="KAA1094020.1"/>
    <property type="molecule type" value="Genomic_DNA"/>
</dbReference>
<feature type="region of interest" description="Disordered" evidence="10">
    <location>
        <begin position="572"/>
        <end position="602"/>
    </location>
</feature>
<dbReference type="Pfam" id="PF08214">
    <property type="entry name" value="HAT_KAT11"/>
    <property type="match status" value="1"/>
</dbReference>
<gene>
    <name evidence="12" type="ORF">PGT21_006531</name>
    <name evidence="11" type="ORF">PGTUg99_035174</name>
</gene>
<evidence type="ECO:0000256" key="3">
    <source>
        <dbReference type="ARBA" id="ARBA00022679"/>
    </source>
</evidence>
<accession>A0A5B0N6I5</accession>
<dbReference type="EMBL" id="VDEP01000438">
    <property type="protein sequence ID" value="KAA1083499.1"/>
    <property type="molecule type" value="Genomic_DNA"/>
</dbReference>
<dbReference type="InterPro" id="IPR016849">
    <property type="entry name" value="Rtt109"/>
</dbReference>
<dbReference type="GO" id="GO:0032931">
    <property type="term" value="F:histone H3K56 acetyltransferase activity"/>
    <property type="evidence" value="ECO:0007669"/>
    <property type="project" value="TreeGrafter"/>
</dbReference>
<dbReference type="EC" id="2.3.1.48" evidence="2"/>
<evidence type="ECO:0000256" key="6">
    <source>
        <dbReference type="ARBA" id="ARBA00023015"/>
    </source>
</evidence>
<dbReference type="PROSITE" id="PS51728">
    <property type="entry name" value="RTT109_HAT"/>
    <property type="match status" value="1"/>
</dbReference>
<dbReference type="GO" id="GO:0005634">
    <property type="term" value="C:nucleus"/>
    <property type="evidence" value="ECO:0007669"/>
    <property type="project" value="UniProtKB-SubCell"/>
</dbReference>
<evidence type="ECO:0000256" key="1">
    <source>
        <dbReference type="ARBA" id="ARBA00004123"/>
    </source>
</evidence>
<dbReference type="OrthoDB" id="3361892at2759"/>
<dbReference type="InterPro" id="IPR013178">
    <property type="entry name" value="Histone_AcTrfase_Rtt109/CBP"/>
</dbReference>
<comment type="subcellular location">
    <subcellularLocation>
        <location evidence="1">Nucleus</location>
    </subcellularLocation>
</comment>
<dbReference type="PANTHER" id="PTHR31571">
    <property type="entry name" value="ALTERED INHERITANCE OF MITOCHONDRIA PROTEIN 6"/>
    <property type="match status" value="1"/>
</dbReference>
<keyword evidence="6" id="KW-0805">Transcription regulation</keyword>
<evidence type="ECO:0000313" key="14">
    <source>
        <dbReference type="Proteomes" id="UP000325313"/>
    </source>
</evidence>
<dbReference type="GO" id="GO:0006355">
    <property type="term" value="P:regulation of DNA-templated transcription"/>
    <property type="evidence" value="ECO:0007669"/>
    <property type="project" value="InterPro"/>
</dbReference>
<comment type="catalytic activity">
    <reaction evidence="9">
        <text>L-lysyl-[histone] + acetyl-CoA = N(6)-acetyl-L-lysyl-[histone] + CoA + H(+)</text>
        <dbReference type="Rhea" id="RHEA:21992"/>
        <dbReference type="Rhea" id="RHEA-COMP:9845"/>
        <dbReference type="Rhea" id="RHEA-COMP:11338"/>
        <dbReference type="ChEBI" id="CHEBI:15378"/>
        <dbReference type="ChEBI" id="CHEBI:29969"/>
        <dbReference type="ChEBI" id="CHEBI:57287"/>
        <dbReference type="ChEBI" id="CHEBI:57288"/>
        <dbReference type="ChEBI" id="CHEBI:61930"/>
        <dbReference type="EC" id="2.3.1.48"/>
    </reaction>
    <physiologicalReaction direction="left-to-right" evidence="9">
        <dbReference type="Rhea" id="RHEA:21993"/>
    </physiologicalReaction>
</comment>
<protein>
    <recommendedName>
        <fullName evidence="2">histone acetyltransferase</fullName>
        <ecNumber evidence="2">2.3.1.48</ecNumber>
    </recommendedName>
</protein>
<evidence type="ECO:0000313" key="12">
    <source>
        <dbReference type="EMBL" id="KAA1094020.1"/>
    </source>
</evidence>
<dbReference type="GO" id="GO:0006974">
    <property type="term" value="P:DNA damage response"/>
    <property type="evidence" value="ECO:0007669"/>
    <property type="project" value="UniProtKB-KW"/>
</dbReference>
<evidence type="ECO:0000256" key="2">
    <source>
        <dbReference type="ARBA" id="ARBA00013184"/>
    </source>
</evidence>
<feature type="compositionally biased region" description="Polar residues" evidence="10">
    <location>
        <begin position="526"/>
        <end position="542"/>
    </location>
</feature>
<dbReference type="PANTHER" id="PTHR31571:SF2">
    <property type="entry name" value="HISTONE ACETYLTRANSFERASE RTT109"/>
    <property type="match status" value="1"/>
</dbReference>
<evidence type="ECO:0000256" key="9">
    <source>
        <dbReference type="ARBA" id="ARBA00048940"/>
    </source>
</evidence>
<evidence type="ECO:0000256" key="10">
    <source>
        <dbReference type="SAM" id="MobiDB-lite"/>
    </source>
</evidence>
<keyword evidence="13" id="KW-1185">Reference proteome</keyword>
<keyword evidence="5" id="KW-0007">Acetylation</keyword>
<reference evidence="13 14" key="1">
    <citation type="submission" date="2019-05" db="EMBL/GenBank/DDBJ databases">
        <title>Emergence of the Ug99 lineage of the wheat stem rust pathogen through somatic hybridization.</title>
        <authorList>
            <person name="Li F."/>
            <person name="Upadhyaya N.M."/>
            <person name="Sperschneider J."/>
            <person name="Matny O."/>
            <person name="Nguyen-Phuc H."/>
            <person name="Mago R."/>
            <person name="Raley C."/>
            <person name="Miller M.E."/>
            <person name="Silverstein K.A.T."/>
            <person name="Henningsen E."/>
            <person name="Hirsch C.D."/>
            <person name="Visser B."/>
            <person name="Pretorius Z.A."/>
            <person name="Steffenson B.J."/>
            <person name="Schwessinger B."/>
            <person name="Dodds P.N."/>
            <person name="Figueroa M."/>
        </authorList>
    </citation>
    <scope>NUCLEOTIDE SEQUENCE [LARGE SCALE GENOMIC DNA]</scope>
    <source>
        <strain evidence="12">21-0</strain>
        <strain evidence="11 14">Ug99</strain>
    </source>
</reference>
<dbReference type="SMART" id="SM01250">
    <property type="entry name" value="KAT11"/>
    <property type="match status" value="1"/>
</dbReference>
<proteinExistence type="predicted"/>
<organism evidence="11 14">
    <name type="scientific">Puccinia graminis f. sp. tritici</name>
    <dbReference type="NCBI Taxonomy" id="56615"/>
    <lineage>
        <taxon>Eukaryota</taxon>
        <taxon>Fungi</taxon>
        <taxon>Dikarya</taxon>
        <taxon>Basidiomycota</taxon>
        <taxon>Pucciniomycotina</taxon>
        <taxon>Pucciniomycetes</taxon>
        <taxon>Pucciniales</taxon>
        <taxon>Pucciniaceae</taxon>
        <taxon>Puccinia</taxon>
    </lineage>
</organism>
<feature type="compositionally biased region" description="Polar residues" evidence="10">
    <location>
        <begin position="427"/>
        <end position="441"/>
    </location>
</feature>
<feature type="region of interest" description="Disordered" evidence="10">
    <location>
        <begin position="407"/>
        <end position="443"/>
    </location>
</feature>
<evidence type="ECO:0000313" key="13">
    <source>
        <dbReference type="Proteomes" id="UP000324748"/>
    </source>
</evidence>
<keyword evidence="4" id="KW-0227">DNA damage</keyword>